<evidence type="ECO:0008006" key="3">
    <source>
        <dbReference type="Google" id="ProtNLM"/>
    </source>
</evidence>
<evidence type="ECO:0000313" key="2">
    <source>
        <dbReference type="Proteomes" id="UP000596092"/>
    </source>
</evidence>
<keyword evidence="2" id="KW-1185">Reference proteome</keyword>
<dbReference type="EMBL" id="CP054140">
    <property type="protein sequence ID" value="QQG64640.1"/>
    <property type="molecule type" value="Genomic_DNA"/>
</dbReference>
<proteinExistence type="predicted"/>
<sequence length="186" mass="20836">MVNIVSNELITAVQYQFQVDWNGIHGVSHWARVYENGLHLAESTGANKQVVRLFAVFHDSRRFSEGQDLEHGPRGAQLAKLYRGKYYQLPDDEFDLLFTACSLHTQAKTHVDSTVQTCFDGDRLDLARVGKIPDPRFLCTEAARDPKTIEWAIQRSITGFVPKNILGQTALEGQTNRGNAGRLAHG</sequence>
<protein>
    <recommendedName>
        <fullName evidence="3">HD domain-containing protein</fullName>
    </recommendedName>
</protein>
<dbReference type="RefSeq" id="WP_199263471.1">
    <property type="nucleotide sequence ID" value="NZ_CP054140.1"/>
</dbReference>
<dbReference type="Proteomes" id="UP000596092">
    <property type="component" value="Chromosome"/>
</dbReference>
<accession>A0A7T6APR1</accession>
<evidence type="ECO:0000313" key="1">
    <source>
        <dbReference type="EMBL" id="QQG64640.1"/>
    </source>
</evidence>
<reference evidence="1 2" key="1">
    <citation type="submission" date="2020-05" db="EMBL/GenBank/DDBJ databases">
        <title>Complete genome of Desulfobulbus oligotrophicus.</title>
        <authorList>
            <person name="Podar M."/>
        </authorList>
    </citation>
    <scope>NUCLEOTIDE SEQUENCE [LARGE SCALE GENOMIC DNA]</scope>
    <source>
        <strain evidence="1 2">Prop6</strain>
    </source>
</reference>
<dbReference type="KEGG" id="dog:HP555_01565"/>
<dbReference type="SUPFAM" id="SSF109604">
    <property type="entry name" value="HD-domain/PDEase-like"/>
    <property type="match status" value="1"/>
</dbReference>
<name>A0A7T6APR1_9BACT</name>
<organism evidence="1 2">
    <name type="scientific">Desulfobulbus oligotrophicus</name>
    <dbReference type="NCBI Taxonomy" id="1909699"/>
    <lineage>
        <taxon>Bacteria</taxon>
        <taxon>Pseudomonadati</taxon>
        <taxon>Thermodesulfobacteriota</taxon>
        <taxon>Desulfobulbia</taxon>
        <taxon>Desulfobulbales</taxon>
        <taxon>Desulfobulbaceae</taxon>
        <taxon>Desulfobulbus</taxon>
    </lineage>
</organism>
<dbReference type="Gene3D" id="1.10.3210.10">
    <property type="entry name" value="Hypothetical protein af1432"/>
    <property type="match status" value="1"/>
</dbReference>
<gene>
    <name evidence="1" type="ORF">HP555_01565</name>
</gene>
<dbReference type="AlphaFoldDB" id="A0A7T6APR1"/>